<dbReference type="PANTHER" id="PTHR11071:SF561">
    <property type="entry name" value="PEPTIDYL-PROLYL CIS-TRANS ISOMERASE D-RELATED"/>
    <property type="match status" value="1"/>
</dbReference>
<dbReference type="Pfam" id="PF00160">
    <property type="entry name" value="Pro_isomerase"/>
    <property type="match status" value="1"/>
</dbReference>
<dbReference type="InterPro" id="IPR029000">
    <property type="entry name" value="Cyclophilin-like_dom_sf"/>
</dbReference>
<gene>
    <name evidence="11" type="ORF">UBRO2_02175</name>
    <name evidence="10" type="ORF">UBRO_05573</name>
</gene>
<reference evidence="10" key="1">
    <citation type="submission" date="2016-04" db="EMBL/GenBank/DDBJ databases">
        <authorList>
            <person name="Evans L.H."/>
            <person name="Alamgir A."/>
            <person name="Owens N."/>
            <person name="Weber N.D."/>
            <person name="Virtaneva K."/>
            <person name="Barbian K."/>
            <person name="Babar A."/>
            <person name="Rosenke K."/>
        </authorList>
    </citation>
    <scope>NUCLEOTIDE SEQUENCE</scope>
    <source>
        <strain evidence="10">UB2112</strain>
    </source>
</reference>
<evidence type="ECO:0000256" key="5">
    <source>
        <dbReference type="ARBA" id="ARBA00023110"/>
    </source>
</evidence>
<sequence length="404" mass="44414">MSNSTAAPTPGNPIVYLDISFANSPAPSRTGANRIVLELYKHLVPRTAENFRYLCTNSDKKTASTGQPLSFKNSVFHRVIPKFMIQGGDFTRGDGTGGESIYGEKFEDEDLTGRHDRPFLLSMANAGPNTNGSQFFITTVPTPHLDGKHVVFGRVLKGKDVVRKIEATETESNDRPLNEVKIADCGELEEGSEEVRSSKFGIEADGTGDVYEEYPEDQDEKLESDLAATLKIATELKGVANKQFSASNFPLALEKYLKALRYLQLHPVLPDDTPEATATEWKTLKTSVQLNASLAALKVTPPQPKVAIAQTTAVIQNLAENKTAWDSDEEAAKKSTADLAKAYYRRALGYVAIKDEERAETDLKRADELTKGGDAGVKKELHALQKRREAKVKAQRAAYSKMFL</sequence>
<evidence type="ECO:0000256" key="1">
    <source>
        <dbReference type="ARBA" id="ARBA00000971"/>
    </source>
</evidence>
<dbReference type="GO" id="GO:0003755">
    <property type="term" value="F:peptidyl-prolyl cis-trans isomerase activity"/>
    <property type="evidence" value="ECO:0007669"/>
    <property type="project" value="UniProtKB-KW"/>
</dbReference>
<dbReference type="FunFam" id="1.25.40.10:FF:000029">
    <property type="entry name" value="peptidyl-prolyl cis-trans isomerase D"/>
    <property type="match status" value="1"/>
</dbReference>
<evidence type="ECO:0000313" key="12">
    <source>
        <dbReference type="Proteomes" id="UP000179920"/>
    </source>
</evidence>
<reference evidence="12" key="2">
    <citation type="submission" date="2016-04" db="EMBL/GenBank/DDBJ databases">
        <authorList>
            <person name="Guldener U."/>
            <person name="Guldener U."/>
        </authorList>
    </citation>
    <scope>NUCLEOTIDE SEQUENCE [LARGE SCALE GENOMIC DNA]</scope>
    <source>
        <strain evidence="12">UB2112</strain>
    </source>
</reference>
<evidence type="ECO:0000256" key="7">
    <source>
        <dbReference type="ARBA" id="ARBA00074451"/>
    </source>
</evidence>
<dbReference type="EMBL" id="ULHB01000032">
    <property type="protein sequence ID" value="SYW77983.1"/>
    <property type="molecule type" value="Genomic_DNA"/>
</dbReference>
<dbReference type="InterPro" id="IPR002130">
    <property type="entry name" value="Cyclophilin-type_PPIase_dom"/>
</dbReference>
<evidence type="ECO:0000256" key="4">
    <source>
        <dbReference type="ARBA" id="ARBA00022803"/>
    </source>
</evidence>
<keyword evidence="13" id="KW-1185">Reference proteome</keyword>
<accession>A0A1K0GE80</accession>
<evidence type="ECO:0000259" key="9">
    <source>
        <dbReference type="PROSITE" id="PS50072"/>
    </source>
</evidence>
<dbReference type="GO" id="GO:0005737">
    <property type="term" value="C:cytoplasm"/>
    <property type="evidence" value="ECO:0007669"/>
    <property type="project" value="TreeGrafter"/>
</dbReference>
<dbReference type="FunFam" id="2.40.100.10:FF:000022">
    <property type="entry name" value="Peptidyl-prolyl cis-trans isomerase CYP95"/>
    <property type="match status" value="1"/>
</dbReference>
<protein>
    <recommendedName>
        <fullName evidence="7">Peptidyl-prolyl cis-trans isomerase D</fullName>
        <ecNumber evidence="2">5.2.1.8</ecNumber>
    </recommendedName>
    <alternativeName>
        <fullName evidence="8">Rotamase D</fullName>
    </alternativeName>
</protein>
<dbReference type="Gene3D" id="1.25.40.10">
    <property type="entry name" value="Tetratricopeptide repeat domain"/>
    <property type="match status" value="1"/>
</dbReference>
<reference evidence="11" key="3">
    <citation type="submission" date="2018-08" db="EMBL/GenBank/DDBJ databases">
        <authorList>
            <person name="Guldener U."/>
        </authorList>
    </citation>
    <scope>NUCLEOTIDE SEQUENCE</scope>
    <source>
        <strain evidence="11">UB2</strain>
    </source>
</reference>
<evidence type="ECO:0000256" key="8">
    <source>
        <dbReference type="ARBA" id="ARBA00076602"/>
    </source>
</evidence>
<dbReference type="PROSITE" id="PS50072">
    <property type="entry name" value="CSA_PPIASE_2"/>
    <property type="match status" value="1"/>
</dbReference>
<dbReference type="EMBL" id="LT558138">
    <property type="protein sequence ID" value="SAM86398.1"/>
    <property type="molecule type" value="Genomic_DNA"/>
</dbReference>
<dbReference type="Proteomes" id="UP000179920">
    <property type="component" value="Chromosome XXII"/>
</dbReference>
<dbReference type="Proteomes" id="UP000658997">
    <property type="component" value="Unassembled WGS sequence"/>
</dbReference>
<dbReference type="GO" id="GO:0016018">
    <property type="term" value="F:cyclosporin A binding"/>
    <property type="evidence" value="ECO:0007669"/>
    <property type="project" value="TreeGrafter"/>
</dbReference>
<feature type="domain" description="PPIase cyclophilin-type" evidence="9">
    <location>
        <begin position="32"/>
        <end position="187"/>
    </location>
</feature>
<keyword evidence="3" id="KW-0677">Repeat</keyword>
<dbReference type="InterPro" id="IPR020892">
    <property type="entry name" value="Cyclophilin-type_PPIase_CS"/>
</dbReference>
<dbReference type="PANTHER" id="PTHR11071">
    <property type="entry name" value="PEPTIDYL-PROLYL CIS-TRANS ISOMERASE"/>
    <property type="match status" value="1"/>
</dbReference>
<keyword evidence="4" id="KW-0802">TPR repeat</keyword>
<dbReference type="PROSITE" id="PS00170">
    <property type="entry name" value="CSA_PPIASE_1"/>
    <property type="match status" value="1"/>
</dbReference>
<evidence type="ECO:0000256" key="6">
    <source>
        <dbReference type="ARBA" id="ARBA00023235"/>
    </source>
</evidence>
<dbReference type="PRINTS" id="PR00153">
    <property type="entry name" value="CSAPPISMRASE"/>
</dbReference>
<evidence type="ECO:0000256" key="3">
    <source>
        <dbReference type="ARBA" id="ARBA00022737"/>
    </source>
</evidence>
<evidence type="ECO:0000313" key="10">
    <source>
        <dbReference type="EMBL" id="SAM86398.1"/>
    </source>
</evidence>
<dbReference type="EC" id="5.2.1.8" evidence="2"/>
<dbReference type="InterPro" id="IPR011990">
    <property type="entry name" value="TPR-like_helical_dom_sf"/>
</dbReference>
<name>A0A1K0GE80_9BASI</name>
<proteinExistence type="predicted"/>
<dbReference type="CDD" id="cd01926">
    <property type="entry name" value="cyclophilin_ABH_like"/>
    <property type="match status" value="1"/>
</dbReference>
<evidence type="ECO:0000313" key="13">
    <source>
        <dbReference type="Proteomes" id="UP000658997"/>
    </source>
</evidence>
<organism evidence="10 12">
    <name type="scientific">Ustilago bromivora</name>
    <dbReference type="NCBI Taxonomy" id="307758"/>
    <lineage>
        <taxon>Eukaryota</taxon>
        <taxon>Fungi</taxon>
        <taxon>Dikarya</taxon>
        <taxon>Basidiomycota</taxon>
        <taxon>Ustilaginomycotina</taxon>
        <taxon>Ustilaginomycetes</taxon>
        <taxon>Ustilaginales</taxon>
        <taxon>Ustilaginaceae</taxon>
        <taxon>Ustilago</taxon>
    </lineage>
</organism>
<dbReference type="OrthoDB" id="193499at2759"/>
<evidence type="ECO:0000256" key="2">
    <source>
        <dbReference type="ARBA" id="ARBA00013194"/>
    </source>
</evidence>
<dbReference type="GO" id="GO:0042026">
    <property type="term" value="P:protein refolding"/>
    <property type="evidence" value="ECO:0007669"/>
    <property type="project" value="UniProtKB-ARBA"/>
</dbReference>
<dbReference type="SUPFAM" id="SSF48452">
    <property type="entry name" value="TPR-like"/>
    <property type="match status" value="1"/>
</dbReference>
<dbReference type="AlphaFoldDB" id="A0A1K0GE80"/>
<dbReference type="Gene3D" id="2.40.100.10">
    <property type="entry name" value="Cyclophilin-like"/>
    <property type="match status" value="1"/>
</dbReference>
<evidence type="ECO:0000313" key="11">
    <source>
        <dbReference type="EMBL" id="SYW77983.1"/>
    </source>
</evidence>
<keyword evidence="6" id="KW-0413">Isomerase</keyword>
<keyword evidence="5" id="KW-0697">Rotamase</keyword>
<comment type="catalytic activity">
    <reaction evidence="1">
        <text>[protein]-peptidylproline (omega=180) = [protein]-peptidylproline (omega=0)</text>
        <dbReference type="Rhea" id="RHEA:16237"/>
        <dbReference type="Rhea" id="RHEA-COMP:10747"/>
        <dbReference type="Rhea" id="RHEA-COMP:10748"/>
        <dbReference type="ChEBI" id="CHEBI:83833"/>
        <dbReference type="ChEBI" id="CHEBI:83834"/>
        <dbReference type="EC" id="5.2.1.8"/>
    </reaction>
</comment>
<dbReference type="SUPFAM" id="SSF50891">
    <property type="entry name" value="Cyclophilin-like"/>
    <property type="match status" value="1"/>
</dbReference>